<name>A0A0F5FPL2_9HYPH</name>
<evidence type="ECO:0000256" key="2">
    <source>
        <dbReference type="ARBA" id="ARBA00022649"/>
    </source>
</evidence>
<sequence length="90" mass="10283">MATMTISLPEPMKAWIEEQVQKGNYASASDYIRDAVRHDRERLDPDYPLTLEELRDMIAEGEASGISSKTLEEIFEEAQRIVAERRGRVA</sequence>
<dbReference type="Gene3D" id="6.10.10.120">
    <property type="entry name" value="Antitoxin ParD1-like"/>
    <property type="match status" value="1"/>
</dbReference>
<dbReference type="InterPro" id="IPR022789">
    <property type="entry name" value="ParD"/>
</dbReference>
<evidence type="ECO:0000313" key="3">
    <source>
        <dbReference type="EMBL" id="KKB10834.1"/>
    </source>
</evidence>
<dbReference type="SUPFAM" id="SSF47598">
    <property type="entry name" value="Ribbon-helix-helix"/>
    <property type="match status" value="1"/>
</dbReference>
<keyword evidence="2" id="KW-1277">Toxin-antitoxin system</keyword>
<dbReference type="NCBIfam" id="TIGR02606">
    <property type="entry name" value="antidote_CC2985"/>
    <property type="match status" value="1"/>
</dbReference>
<dbReference type="Proteomes" id="UP000033632">
    <property type="component" value="Unassembled WGS sequence"/>
</dbReference>
<dbReference type="PANTHER" id="PTHR36582:SF2">
    <property type="entry name" value="ANTITOXIN PARD"/>
    <property type="match status" value="1"/>
</dbReference>
<dbReference type="InterPro" id="IPR010985">
    <property type="entry name" value="Ribbon_hlx_hlx"/>
</dbReference>
<dbReference type="AlphaFoldDB" id="A0A0F5FPL2"/>
<dbReference type="STRING" id="443610.VE25_15970"/>
<keyword evidence="4" id="KW-1185">Reference proteome</keyword>
<proteinExistence type="inferred from homology"/>
<evidence type="ECO:0008006" key="5">
    <source>
        <dbReference type="Google" id="ProtNLM"/>
    </source>
</evidence>
<protein>
    <recommendedName>
        <fullName evidence="5">Addiction module antitoxin</fullName>
    </recommendedName>
</protein>
<comment type="similarity">
    <text evidence="1">Belongs to the ParD antitoxin family.</text>
</comment>
<dbReference type="Pfam" id="PF03693">
    <property type="entry name" value="ParD_antitoxin"/>
    <property type="match status" value="1"/>
</dbReference>
<dbReference type="PANTHER" id="PTHR36582">
    <property type="entry name" value="ANTITOXIN PARD"/>
    <property type="match status" value="1"/>
</dbReference>
<evidence type="ECO:0000256" key="1">
    <source>
        <dbReference type="ARBA" id="ARBA00008580"/>
    </source>
</evidence>
<dbReference type="InterPro" id="IPR038296">
    <property type="entry name" value="ParD_sf"/>
</dbReference>
<dbReference type="RefSeq" id="WP_046109648.1">
    <property type="nucleotide sequence ID" value="NZ_JZEX01000131.1"/>
</dbReference>
<dbReference type="EMBL" id="JZEX01000131">
    <property type="protein sequence ID" value="KKB10834.1"/>
    <property type="molecule type" value="Genomic_DNA"/>
</dbReference>
<dbReference type="GO" id="GO:0006355">
    <property type="term" value="P:regulation of DNA-templated transcription"/>
    <property type="evidence" value="ECO:0007669"/>
    <property type="project" value="InterPro"/>
</dbReference>
<dbReference type="PATRIC" id="fig|443610.3.peg.1476"/>
<dbReference type="OrthoDB" id="9811310at2"/>
<accession>A0A0F5FPL2</accession>
<gene>
    <name evidence="3" type="ORF">VE25_15970</name>
</gene>
<organism evidence="3 4">
    <name type="scientific">Devosia geojensis</name>
    <dbReference type="NCBI Taxonomy" id="443610"/>
    <lineage>
        <taxon>Bacteria</taxon>
        <taxon>Pseudomonadati</taxon>
        <taxon>Pseudomonadota</taxon>
        <taxon>Alphaproteobacteria</taxon>
        <taxon>Hyphomicrobiales</taxon>
        <taxon>Devosiaceae</taxon>
        <taxon>Devosia</taxon>
    </lineage>
</organism>
<reference evidence="3 4" key="1">
    <citation type="submission" date="2015-03" db="EMBL/GenBank/DDBJ databases">
        <authorList>
            <person name="Hassan Y.I."/>
            <person name="Lepp D."/>
            <person name="Li X.-Z."/>
            <person name="Zhou T."/>
        </authorList>
    </citation>
    <scope>NUCLEOTIDE SEQUENCE [LARGE SCALE GENOMIC DNA]</scope>
    <source>
        <strain evidence="3 4">BD-c194</strain>
    </source>
</reference>
<comment type="caution">
    <text evidence="3">The sequence shown here is derived from an EMBL/GenBank/DDBJ whole genome shotgun (WGS) entry which is preliminary data.</text>
</comment>
<evidence type="ECO:0000313" key="4">
    <source>
        <dbReference type="Proteomes" id="UP000033632"/>
    </source>
</evidence>
<dbReference type="CDD" id="cd22231">
    <property type="entry name" value="RHH_NikR_HicB-like"/>
    <property type="match status" value="1"/>
</dbReference>